<feature type="transmembrane region" description="Helical" evidence="4">
    <location>
        <begin position="134"/>
        <end position="153"/>
    </location>
</feature>
<evidence type="ECO:0000313" key="7">
    <source>
        <dbReference type="Proteomes" id="UP000006732"/>
    </source>
</evidence>
<feature type="transmembrane region" description="Helical" evidence="4">
    <location>
        <begin position="76"/>
        <end position="93"/>
    </location>
</feature>
<protein>
    <submittedName>
        <fullName evidence="6">Major facilitator superfamily MFS_1</fullName>
    </submittedName>
</protein>
<dbReference type="InterPro" id="IPR052714">
    <property type="entry name" value="MFS_Exporter"/>
</dbReference>
<dbReference type="SUPFAM" id="SSF103473">
    <property type="entry name" value="MFS general substrate transporter"/>
    <property type="match status" value="1"/>
</dbReference>
<dbReference type="Gene3D" id="1.20.1250.20">
    <property type="entry name" value="MFS general substrate transporter like domains"/>
    <property type="match status" value="1"/>
</dbReference>
<name>A1AP56_PELPD</name>
<evidence type="ECO:0000259" key="5">
    <source>
        <dbReference type="PROSITE" id="PS50850"/>
    </source>
</evidence>
<feature type="transmembrane region" description="Helical" evidence="4">
    <location>
        <begin position="298"/>
        <end position="324"/>
    </location>
</feature>
<feature type="transmembrane region" description="Helical" evidence="4">
    <location>
        <begin position="362"/>
        <end position="382"/>
    </location>
</feature>
<proteinExistence type="predicted"/>
<evidence type="ECO:0000256" key="2">
    <source>
        <dbReference type="ARBA" id="ARBA00022989"/>
    </source>
</evidence>
<feature type="transmembrane region" description="Helical" evidence="4">
    <location>
        <begin position="336"/>
        <end position="356"/>
    </location>
</feature>
<dbReference type="PANTHER" id="PTHR23531:SF1">
    <property type="entry name" value="QUINOLENE RESISTANCE PROTEIN NORA"/>
    <property type="match status" value="1"/>
</dbReference>
<accession>A1AP56</accession>
<feature type="transmembrane region" description="Helical" evidence="4">
    <location>
        <begin position="245"/>
        <end position="266"/>
    </location>
</feature>
<organism evidence="6 7">
    <name type="scientific">Pelobacter propionicus (strain DSM 2379 / NBRC 103807 / OttBd1)</name>
    <dbReference type="NCBI Taxonomy" id="338966"/>
    <lineage>
        <taxon>Bacteria</taxon>
        <taxon>Pseudomonadati</taxon>
        <taxon>Thermodesulfobacteriota</taxon>
        <taxon>Desulfuromonadia</taxon>
        <taxon>Desulfuromonadales</taxon>
        <taxon>Desulfuromonadaceae</taxon>
        <taxon>Pelobacter</taxon>
    </lineage>
</organism>
<feature type="transmembrane region" description="Helical" evidence="4">
    <location>
        <begin position="273"/>
        <end position="292"/>
    </location>
</feature>
<dbReference type="Proteomes" id="UP000006732">
    <property type="component" value="Chromosome"/>
</dbReference>
<dbReference type="OrthoDB" id="5421104at2"/>
<keyword evidence="1 4" id="KW-0812">Transmembrane</keyword>
<feature type="transmembrane region" description="Helical" evidence="4">
    <location>
        <begin position="105"/>
        <end position="127"/>
    </location>
</feature>
<evidence type="ECO:0000313" key="6">
    <source>
        <dbReference type="EMBL" id="ABK99126.1"/>
    </source>
</evidence>
<dbReference type="InterPro" id="IPR011701">
    <property type="entry name" value="MFS"/>
</dbReference>
<dbReference type="AlphaFoldDB" id="A1AP56"/>
<feature type="transmembrane region" description="Helical" evidence="4">
    <location>
        <begin position="211"/>
        <end position="233"/>
    </location>
</feature>
<dbReference type="KEGG" id="ppd:Ppro_1511"/>
<gene>
    <name evidence="6" type="ordered locus">Ppro_1511</name>
</gene>
<dbReference type="PANTHER" id="PTHR23531">
    <property type="entry name" value="QUINOLENE RESISTANCE PROTEIN NORA"/>
    <property type="match status" value="1"/>
</dbReference>
<keyword evidence="2 4" id="KW-1133">Transmembrane helix</keyword>
<dbReference type="eggNOG" id="COG2814">
    <property type="taxonomic scope" value="Bacteria"/>
</dbReference>
<reference evidence="6 7" key="1">
    <citation type="submission" date="2006-10" db="EMBL/GenBank/DDBJ databases">
        <title>Complete sequence of chromosome of Pelobacter propionicus DSM 2379.</title>
        <authorList>
            <consortium name="US DOE Joint Genome Institute"/>
            <person name="Copeland A."/>
            <person name="Lucas S."/>
            <person name="Lapidus A."/>
            <person name="Barry K."/>
            <person name="Detter J.C."/>
            <person name="Glavina del Rio T."/>
            <person name="Hammon N."/>
            <person name="Israni S."/>
            <person name="Dalin E."/>
            <person name="Tice H."/>
            <person name="Pitluck S."/>
            <person name="Saunders E."/>
            <person name="Brettin T."/>
            <person name="Bruce D."/>
            <person name="Han C."/>
            <person name="Tapia R."/>
            <person name="Schmutz J."/>
            <person name="Larimer F."/>
            <person name="Land M."/>
            <person name="Hauser L."/>
            <person name="Kyrpides N."/>
            <person name="Kim E."/>
            <person name="Lovley D."/>
            <person name="Richardson P."/>
        </authorList>
    </citation>
    <scope>NUCLEOTIDE SEQUENCE [LARGE SCALE GENOMIC DNA]</scope>
    <source>
        <strain evidence="7">DSM 2379 / NBRC 103807 / OttBd1</strain>
    </source>
</reference>
<dbReference type="GO" id="GO:0022857">
    <property type="term" value="F:transmembrane transporter activity"/>
    <property type="evidence" value="ECO:0007669"/>
    <property type="project" value="InterPro"/>
</dbReference>
<dbReference type="PROSITE" id="PS50850">
    <property type="entry name" value="MFS"/>
    <property type="match status" value="1"/>
</dbReference>
<dbReference type="InterPro" id="IPR036259">
    <property type="entry name" value="MFS_trans_sf"/>
</dbReference>
<feature type="transmembrane region" description="Helical" evidence="4">
    <location>
        <begin position="44"/>
        <end position="64"/>
    </location>
</feature>
<keyword evidence="7" id="KW-1185">Reference proteome</keyword>
<dbReference type="HOGENOM" id="CLU_001265_10_13_7"/>
<feature type="domain" description="Major facilitator superfamily (MFS) profile" evidence="5">
    <location>
        <begin position="8"/>
        <end position="387"/>
    </location>
</feature>
<evidence type="ECO:0000256" key="3">
    <source>
        <dbReference type="ARBA" id="ARBA00023136"/>
    </source>
</evidence>
<feature type="transmembrane region" description="Helical" evidence="4">
    <location>
        <begin position="165"/>
        <end position="183"/>
    </location>
</feature>
<dbReference type="STRING" id="338966.Ppro_1511"/>
<feature type="transmembrane region" description="Helical" evidence="4">
    <location>
        <begin position="12"/>
        <end position="32"/>
    </location>
</feature>
<dbReference type="EMBL" id="CP000482">
    <property type="protein sequence ID" value="ABK99126.1"/>
    <property type="molecule type" value="Genomic_DNA"/>
</dbReference>
<evidence type="ECO:0000256" key="1">
    <source>
        <dbReference type="ARBA" id="ARBA00022692"/>
    </source>
</evidence>
<keyword evidence="3 4" id="KW-0472">Membrane</keyword>
<dbReference type="InterPro" id="IPR020846">
    <property type="entry name" value="MFS_dom"/>
</dbReference>
<dbReference type="Pfam" id="PF07690">
    <property type="entry name" value="MFS_1"/>
    <property type="match status" value="1"/>
</dbReference>
<sequence>MPKPAGLFTPAFLVINFQFALVTGIAALFFAFSGYLAHLGISPATAGFIISADALAALIIQPLIAPLVHPGSARRWLCGGSLVLATALFMIGQSDSVPLLVTARLLQGAGFICVLTALITMVVQLIPPEMSGRAFGWVSLIRLVPYAIIPPLLDFTRLPPSSFGTVLNLAGGAALIPLLGLLLPRSGQETTAGGAPSPGLSGMRDSLSSPAISLLLVSALLFFCGYSAIFFYLKQFGSSLGIAKPSLFFSIATLAMILVRVAGGWLFDRYSKLLFCGAGLLAVAVCYALLPLSPSGRMFFTLAGLCGLGWGISMPLQAAVMFDISAPRARGLNQNLLIVMMQGGFFLGPFLGGQIISCSGFGPLFASLALLTLASLLTMLVAGHYAKRHGAEGSGQAVS</sequence>
<evidence type="ECO:0000256" key="4">
    <source>
        <dbReference type="SAM" id="Phobius"/>
    </source>
</evidence>
<dbReference type="RefSeq" id="WP_011735416.1">
    <property type="nucleotide sequence ID" value="NC_008609.1"/>
</dbReference>